<organism evidence="10 11">
    <name type="scientific">Adonisia turfae CCMR0081</name>
    <dbReference type="NCBI Taxonomy" id="2292702"/>
    <lineage>
        <taxon>Bacteria</taxon>
        <taxon>Bacillati</taxon>
        <taxon>Cyanobacteriota</taxon>
        <taxon>Adonisia</taxon>
        <taxon>Adonisia turfae</taxon>
    </lineage>
</organism>
<dbReference type="AlphaFoldDB" id="A0A6M0RSK9"/>
<keyword evidence="5 8" id="KW-0812">Transmembrane</keyword>
<evidence type="ECO:0000256" key="3">
    <source>
        <dbReference type="ARBA" id="ARBA00022676"/>
    </source>
</evidence>
<evidence type="ECO:0000256" key="4">
    <source>
        <dbReference type="ARBA" id="ARBA00022679"/>
    </source>
</evidence>
<evidence type="ECO:0000256" key="6">
    <source>
        <dbReference type="ARBA" id="ARBA00022989"/>
    </source>
</evidence>
<keyword evidence="6 8" id="KW-1133">Transmembrane helix</keyword>
<keyword evidence="11" id="KW-1185">Reference proteome</keyword>
<feature type="transmembrane region" description="Helical" evidence="8">
    <location>
        <begin position="310"/>
        <end position="330"/>
    </location>
</feature>
<evidence type="ECO:0000313" key="11">
    <source>
        <dbReference type="Proteomes" id="UP000481033"/>
    </source>
</evidence>
<dbReference type="InterPro" id="IPR038731">
    <property type="entry name" value="RgtA/B/C-like"/>
</dbReference>
<evidence type="ECO:0000256" key="5">
    <source>
        <dbReference type="ARBA" id="ARBA00022692"/>
    </source>
</evidence>
<keyword evidence="3" id="KW-0328">Glycosyltransferase</keyword>
<dbReference type="PANTHER" id="PTHR33908:SF11">
    <property type="entry name" value="MEMBRANE PROTEIN"/>
    <property type="match status" value="1"/>
</dbReference>
<dbReference type="GO" id="GO:0016763">
    <property type="term" value="F:pentosyltransferase activity"/>
    <property type="evidence" value="ECO:0007669"/>
    <property type="project" value="TreeGrafter"/>
</dbReference>
<accession>A0A6M0RSK9</accession>
<dbReference type="Pfam" id="PF13231">
    <property type="entry name" value="PMT_2"/>
    <property type="match status" value="1"/>
</dbReference>
<evidence type="ECO:0000256" key="7">
    <source>
        <dbReference type="ARBA" id="ARBA00023136"/>
    </source>
</evidence>
<comment type="caution">
    <text evidence="10">The sequence shown here is derived from an EMBL/GenBank/DDBJ whole genome shotgun (WGS) entry which is preliminary data.</text>
</comment>
<proteinExistence type="predicted"/>
<name>A0A6M0RSK9_9CYAN</name>
<feature type="transmembrane region" description="Helical" evidence="8">
    <location>
        <begin position="164"/>
        <end position="197"/>
    </location>
</feature>
<keyword evidence="4 10" id="KW-0808">Transferase</keyword>
<reference evidence="10 11" key="1">
    <citation type="journal article" date="2020" name="Microb. Ecol.">
        <title>Ecogenomics of the Marine Benthic Filamentous Cyanobacterium Adonisia.</title>
        <authorList>
            <person name="Walter J.M."/>
            <person name="Coutinho F.H."/>
            <person name="Leomil L."/>
            <person name="Hargreaves P.I."/>
            <person name="Campeao M.E."/>
            <person name="Vieira V.V."/>
            <person name="Silva B.S."/>
            <person name="Fistarol G.O."/>
            <person name="Salomon P.S."/>
            <person name="Sawabe T."/>
            <person name="Mino S."/>
            <person name="Hosokawa M."/>
            <person name="Miyashita H."/>
            <person name="Maruyama F."/>
            <person name="van Verk M.C."/>
            <person name="Dutilh B.E."/>
            <person name="Thompson C.C."/>
            <person name="Thompson F.L."/>
        </authorList>
    </citation>
    <scope>NUCLEOTIDE SEQUENCE [LARGE SCALE GENOMIC DNA]</scope>
    <source>
        <strain evidence="10 11">CCMR0081</strain>
    </source>
</reference>
<dbReference type="GO" id="GO:0009103">
    <property type="term" value="P:lipopolysaccharide biosynthetic process"/>
    <property type="evidence" value="ECO:0007669"/>
    <property type="project" value="UniProtKB-ARBA"/>
</dbReference>
<evidence type="ECO:0000313" key="10">
    <source>
        <dbReference type="EMBL" id="NEZ58803.1"/>
    </source>
</evidence>
<dbReference type="EMBL" id="QXHD01000004">
    <property type="protein sequence ID" value="NEZ58803.1"/>
    <property type="molecule type" value="Genomic_DNA"/>
</dbReference>
<gene>
    <name evidence="10" type="ORF">DXZ20_24820</name>
</gene>
<protein>
    <submittedName>
        <fullName evidence="10">Phospholipid carrier-dependent glycosyltransferase</fullName>
    </submittedName>
</protein>
<feature type="transmembrane region" description="Helical" evidence="8">
    <location>
        <begin position="12"/>
        <end position="32"/>
    </location>
</feature>
<dbReference type="PANTHER" id="PTHR33908">
    <property type="entry name" value="MANNOSYLTRANSFERASE YKCB-RELATED"/>
    <property type="match status" value="1"/>
</dbReference>
<feature type="transmembrane region" description="Helical" evidence="8">
    <location>
        <begin position="342"/>
        <end position="364"/>
    </location>
</feature>
<evidence type="ECO:0000256" key="1">
    <source>
        <dbReference type="ARBA" id="ARBA00004651"/>
    </source>
</evidence>
<dbReference type="RefSeq" id="WP_250565913.1">
    <property type="nucleotide sequence ID" value="NZ_QXHD01000004.1"/>
</dbReference>
<feature type="transmembrane region" description="Helical" evidence="8">
    <location>
        <begin position="256"/>
        <end position="274"/>
    </location>
</feature>
<dbReference type="GO" id="GO:0005886">
    <property type="term" value="C:plasma membrane"/>
    <property type="evidence" value="ECO:0007669"/>
    <property type="project" value="UniProtKB-SubCell"/>
</dbReference>
<feature type="transmembrane region" description="Helical" evidence="8">
    <location>
        <begin position="400"/>
        <end position="418"/>
    </location>
</feature>
<comment type="subcellular location">
    <subcellularLocation>
        <location evidence="1">Cell membrane</location>
        <topology evidence="1">Multi-pass membrane protein</topology>
    </subcellularLocation>
</comment>
<feature type="transmembrane region" description="Helical" evidence="8">
    <location>
        <begin position="286"/>
        <end position="304"/>
    </location>
</feature>
<sequence>MSVPMRPDRFLYLLLAVVLIVLLFNLHLWVITTGPEGSIAEISRDMLARQNFMHPRLLGVNDFSHLPLPLWLTSLGMRLWGINTFGARFFIQISILVQVIFTYRIAMRLFGSSQVGLFAGLIYLSCPLVLACSRYLSADILLATFELAAIYYILLYHLEKLPAALYGLAIAFAGGLLCGGLHSLLLPITVGTYVLIFGPRNYGIHWRHGLAALIMAVGLTCFWFVHASHHLPDVWAFIRQTFWQDTFFGPPRHPRWQYAITFLLGSLPWWFLVLPNLASPVWQNPNVLPVCITWLALPLVFYTLTGSASLAALLPLVSGFSILVSYWVQFLTKQQVWRYSRWFAQIYGCLGMLAFMVPLGYQILGQPLQSTWPMVITALSTLGLVLLLYRFIRAGVRIRLVAMVLVPSFMLLLYGGYYTQANGPWKESANVVSQIIQQRRLESLPVLVYNEALPSLAFALNKDTITINDGIVNEAYFQTTQGWEPRWIRLGNPEDNLYLRRLMTDPSVLVIPGDLPDRWNWVKINYPEMEWAGRWQVLYRPQ</sequence>
<evidence type="ECO:0000256" key="8">
    <source>
        <dbReference type="SAM" id="Phobius"/>
    </source>
</evidence>
<feature type="domain" description="Glycosyltransferase RgtA/B/C/D-like" evidence="9">
    <location>
        <begin position="65"/>
        <end position="222"/>
    </location>
</feature>
<feature type="transmembrane region" description="Helical" evidence="8">
    <location>
        <begin position="140"/>
        <end position="158"/>
    </location>
</feature>
<feature type="transmembrane region" description="Helical" evidence="8">
    <location>
        <begin position="85"/>
        <end position="103"/>
    </location>
</feature>
<evidence type="ECO:0000256" key="2">
    <source>
        <dbReference type="ARBA" id="ARBA00022475"/>
    </source>
</evidence>
<feature type="transmembrane region" description="Helical" evidence="8">
    <location>
        <begin position="209"/>
        <end position="226"/>
    </location>
</feature>
<keyword evidence="7 8" id="KW-0472">Membrane</keyword>
<keyword evidence="2" id="KW-1003">Cell membrane</keyword>
<evidence type="ECO:0000259" key="9">
    <source>
        <dbReference type="Pfam" id="PF13231"/>
    </source>
</evidence>
<dbReference type="InterPro" id="IPR050297">
    <property type="entry name" value="LipidA_mod_glycosyltrf_83"/>
</dbReference>
<feature type="transmembrane region" description="Helical" evidence="8">
    <location>
        <begin position="115"/>
        <end position="133"/>
    </location>
</feature>
<dbReference type="Proteomes" id="UP000481033">
    <property type="component" value="Unassembled WGS sequence"/>
</dbReference>
<feature type="transmembrane region" description="Helical" evidence="8">
    <location>
        <begin position="370"/>
        <end position="388"/>
    </location>
</feature>